<dbReference type="Proteomes" id="UP000011960">
    <property type="component" value="Unassembled WGS sequence"/>
</dbReference>
<dbReference type="EMBL" id="APAT01000004">
    <property type="protein sequence ID" value="EMP57453.1"/>
    <property type="molecule type" value="Genomic_DNA"/>
</dbReference>
<dbReference type="PATRIC" id="fig|1288826.3.peg.113"/>
<dbReference type="PROSITE" id="PS51257">
    <property type="entry name" value="PROKAR_LIPOPROTEIN"/>
    <property type="match status" value="1"/>
</dbReference>
<dbReference type="AlphaFoldDB" id="M7D9S6"/>
<dbReference type="STRING" id="1288826.MSNKSG1_00561"/>
<organism evidence="1 2">
    <name type="scientific">Marinobacter santoriniensis NKSG1</name>
    <dbReference type="NCBI Taxonomy" id="1288826"/>
    <lineage>
        <taxon>Bacteria</taxon>
        <taxon>Pseudomonadati</taxon>
        <taxon>Pseudomonadota</taxon>
        <taxon>Gammaproteobacteria</taxon>
        <taxon>Pseudomonadales</taxon>
        <taxon>Marinobacteraceae</taxon>
        <taxon>Marinobacter</taxon>
    </lineage>
</organism>
<name>M7D9S6_9GAMM</name>
<sequence>MMRRLAVSLSLLPVILSGCGKDSTELPVDGRDFDGVAYSEPAPYTGRVIDGYLENARVWLDMDGDEQYTAGPLSLELSNGNTAVLDSGEPTAMTGTGGRFSLDVSELALPAEIGPDLKPGDYPLYAVALPGKTLEQTPGGPVSVDHAYLLSAPPGVRNVTPLTMLARYRTLAGLGSFLEVPDNLSSSLDSINLLRDYVLAGDERAHAYARALARFAASQVPTEYNDVLAQADSDGTERYLSTQAVFMLGISLVQNAPDVIAVVDQAASGDYASVDVDSLVLPDVPLELSNPKLLTSQRIYAQSESGGLPTNQSNLRVSAELHFDYAEDGRLIGISSDGCMNPSMPELARLIGVNGYMSSLDAQWLPSVSLSEQSRVVYESPGIDERLIFDWDNARIYFETATTCHEAEGISAGSSELSGSPEVTYRWTRSGGELSELIAEIPQSGGTLTRTLVPQAVQSDPEHFPGYTLSENGSDVSSMLFSGSLTQCAPQTDEIAAMNQVATAEHAYAFTGYEPQPSGFTGLTANYDTRQPATALGDKPVNRLLRYGFLDPAMSGLSNVDNTSGFEWVMYYPSVLDPDNPNLVEEAYLKAYGGARACGLGYDEPPYGAYAWVQYSYQTLSDYLVGLLN</sequence>
<evidence type="ECO:0000313" key="2">
    <source>
        <dbReference type="Proteomes" id="UP000011960"/>
    </source>
</evidence>
<evidence type="ECO:0000313" key="1">
    <source>
        <dbReference type="EMBL" id="EMP57453.1"/>
    </source>
</evidence>
<dbReference type="RefSeq" id="WP_008937278.1">
    <property type="nucleotide sequence ID" value="NZ_APAT01000004.1"/>
</dbReference>
<dbReference type="OrthoDB" id="5713052at2"/>
<accession>M7D9S6</accession>
<reference evidence="1 2" key="1">
    <citation type="journal article" date="2013" name="Genome Announc.">
        <title>Genome Sequence of Hydrothermal Arsenic-Respiring Bacterium Marinobacter santoriniensis NKSG1T.</title>
        <authorList>
            <person name="Handley K.M."/>
            <person name="Upton M."/>
            <person name="Beatson S.A."/>
            <person name="Hery M."/>
            <person name="Lloyd J.R."/>
        </authorList>
    </citation>
    <scope>NUCLEOTIDE SEQUENCE [LARGE SCALE GENOMIC DNA]</scope>
    <source>
        <strain evidence="1 2">NKSG1</strain>
    </source>
</reference>
<comment type="caution">
    <text evidence="1">The sequence shown here is derived from an EMBL/GenBank/DDBJ whole genome shotgun (WGS) entry which is preliminary data.</text>
</comment>
<keyword evidence="2" id="KW-1185">Reference proteome</keyword>
<protein>
    <recommendedName>
        <fullName evidence="3">Lipoprotein</fullName>
    </recommendedName>
</protein>
<proteinExistence type="predicted"/>
<evidence type="ECO:0008006" key="3">
    <source>
        <dbReference type="Google" id="ProtNLM"/>
    </source>
</evidence>
<dbReference type="eggNOG" id="COG3209">
    <property type="taxonomic scope" value="Bacteria"/>
</dbReference>
<gene>
    <name evidence="1" type="ORF">MSNKSG1_00561</name>
</gene>